<dbReference type="AlphaFoldDB" id="Q69KZ5"/>
<evidence type="ECO:0000313" key="3">
    <source>
        <dbReference type="EMBL" id="BAD34122.1"/>
    </source>
</evidence>
<reference evidence="4" key="4">
    <citation type="journal article" date="2008" name="Nucleic Acids Res.">
        <title>The rice annotation project database (RAP-DB): 2008 update.</title>
        <authorList>
            <consortium name="The rice annotation project (RAP)"/>
        </authorList>
    </citation>
    <scope>GENOME REANNOTATION</scope>
    <source>
        <strain evidence="4">cv. Nipponbare</strain>
    </source>
</reference>
<evidence type="ECO:0000313" key="4">
    <source>
        <dbReference type="Proteomes" id="UP000000763"/>
    </source>
</evidence>
<feature type="region of interest" description="Disordered" evidence="1">
    <location>
        <begin position="45"/>
        <end position="65"/>
    </location>
</feature>
<feature type="compositionally biased region" description="Basic and acidic residues" evidence="1">
    <location>
        <begin position="56"/>
        <end position="65"/>
    </location>
</feature>
<organism evidence="3 4">
    <name type="scientific">Oryza sativa subsp. japonica</name>
    <name type="common">Rice</name>
    <dbReference type="NCBI Taxonomy" id="39947"/>
    <lineage>
        <taxon>Eukaryota</taxon>
        <taxon>Viridiplantae</taxon>
        <taxon>Streptophyta</taxon>
        <taxon>Embryophyta</taxon>
        <taxon>Tracheophyta</taxon>
        <taxon>Spermatophyta</taxon>
        <taxon>Magnoliopsida</taxon>
        <taxon>Liliopsida</taxon>
        <taxon>Poales</taxon>
        <taxon>Poaceae</taxon>
        <taxon>BOP clade</taxon>
        <taxon>Oryzoideae</taxon>
        <taxon>Oryzeae</taxon>
        <taxon>Oryzinae</taxon>
        <taxon>Oryza</taxon>
        <taxon>Oryza sativa</taxon>
    </lineage>
</organism>
<evidence type="ECO:0000313" key="2">
    <source>
        <dbReference type="EMBL" id="BAD33790.1"/>
    </source>
</evidence>
<feature type="region of interest" description="Disordered" evidence="1">
    <location>
        <begin position="1"/>
        <end position="28"/>
    </location>
</feature>
<protein>
    <submittedName>
        <fullName evidence="3">Uncharacterized protein</fullName>
    </submittedName>
</protein>
<reference evidence="2" key="1">
    <citation type="submission" date="2002-09" db="EMBL/GenBank/DDBJ databases">
        <title>Oryza sativa nipponbare(GA3) genomic DNA, chromosome 9, BAC clone:OSJNBa0016E03.</title>
        <authorList>
            <person name="Sasaki T."/>
            <person name="Matsumoto T."/>
            <person name="Katayose Y."/>
        </authorList>
    </citation>
    <scope>NUCLEOTIDE SEQUENCE</scope>
</reference>
<sequence length="65" mass="6697">MAQRKVAGGVGGPWRPAPERGAAAGGDVAVRGPCHCAGRRLAAWPRGRRAAPGAAVDRRDRLPDS</sequence>
<dbReference type="EMBL" id="AP005686">
    <property type="protein sequence ID" value="BAD33790.1"/>
    <property type="molecule type" value="Genomic_DNA"/>
</dbReference>
<accession>Q69KZ5</accession>
<gene>
    <name evidence="2" type="ORF">OSJNBa0016E03.3</name>
    <name evidence="3" type="ORF">P0689B09.42</name>
</gene>
<feature type="compositionally biased region" description="Low complexity" evidence="1">
    <location>
        <begin position="19"/>
        <end position="28"/>
    </location>
</feature>
<dbReference type="EMBL" id="AP005886">
    <property type="protein sequence ID" value="BAD34122.1"/>
    <property type="molecule type" value="Genomic_DNA"/>
</dbReference>
<reference evidence="3" key="2">
    <citation type="submission" date="2002-11" db="EMBL/GenBank/DDBJ databases">
        <title>Oryza sativa nipponbare(GA3) genomic DNA, chromosome 9, PAC clone:P0689B09.</title>
        <authorList>
            <person name="Sasaki T."/>
            <person name="Matsumoto T."/>
            <person name="Katayose Y."/>
        </authorList>
    </citation>
    <scope>NUCLEOTIDE SEQUENCE</scope>
</reference>
<feature type="compositionally biased region" description="Low complexity" evidence="1">
    <location>
        <begin position="45"/>
        <end position="55"/>
    </location>
</feature>
<dbReference type="Proteomes" id="UP000000763">
    <property type="component" value="Chromosome 9"/>
</dbReference>
<evidence type="ECO:0000256" key="1">
    <source>
        <dbReference type="SAM" id="MobiDB-lite"/>
    </source>
</evidence>
<name>Q69KZ5_ORYSJ</name>
<proteinExistence type="predicted"/>
<reference evidence="4" key="3">
    <citation type="journal article" date="2005" name="Nature">
        <title>The map-based sequence of the rice genome.</title>
        <authorList>
            <consortium name="International rice genome sequencing project (IRGSP)"/>
            <person name="Matsumoto T."/>
            <person name="Wu J."/>
            <person name="Kanamori H."/>
            <person name="Katayose Y."/>
            <person name="Fujisawa M."/>
            <person name="Namiki N."/>
            <person name="Mizuno H."/>
            <person name="Yamamoto K."/>
            <person name="Antonio B.A."/>
            <person name="Baba T."/>
            <person name="Sakata K."/>
            <person name="Nagamura Y."/>
            <person name="Aoki H."/>
            <person name="Arikawa K."/>
            <person name="Arita K."/>
            <person name="Bito T."/>
            <person name="Chiden Y."/>
            <person name="Fujitsuka N."/>
            <person name="Fukunaka R."/>
            <person name="Hamada M."/>
            <person name="Harada C."/>
            <person name="Hayashi A."/>
            <person name="Hijishita S."/>
            <person name="Honda M."/>
            <person name="Hosokawa S."/>
            <person name="Ichikawa Y."/>
            <person name="Idonuma A."/>
            <person name="Iijima M."/>
            <person name="Ikeda M."/>
            <person name="Ikeno M."/>
            <person name="Ito K."/>
            <person name="Ito S."/>
            <person name="Ito T."/>
            <person name="Ito Y."/>
            <person name="Ito Y."/>
            <person name="Iwabuchi A."/>
            <person name="Kamiya K."/>
            <person name="Karasawa W."/>
            <person name="Kurita K."/>
            <person name="Katagiri S."/>
            <person name="Kikuta A."/>
            <person name="Kobayashi H."/>
            <person name="Kobayashi N."/>
            <person name="Machita K."/>
            <person name="Maehara T."/>
            <person name="Masukawa M."/>
            <person name="Mizubayashi T."/>
            <person name="Mukai Y."/>
            <person name="Nagasaki H."/>
            <person name="Nagata Y."/>
            <person name="Naito S."/>
            <person name="Nakashima M."/>
            <person name="Nakama Y."/>
            <person name="Nakamichi Y."/>
            <person name="Nakamura M."/>
            <person name="Meguro A."/>
            <person name="Negishi M."/>
            <person name="Ohta I."/>
            <person name="Ohta T."/>
            <person name="Okamoto M."/>
            <person name="Ono N."/>
            <person name="Saji S."/>
            <person name="Sakaguchi M."/>
            <person name="Sakai K."/>
            <person name="Shibata M."/>
            <person name="Shimokawa T."/>
            <person name="Song J."/>
            <person name="Takazaki Y."/>
            <person name="Terasawa K."/>
            <person name="Tsugane M."/>
            <person name="Tsuji K."/>
            <person name="Ueda S."/>
            <person name="Waki K."/>
            <person name="Yamagata H."/>
            <person name="Yamamoto M."/>
            <person name="Yamamoto S."/>
            <person name="Yamane H."/>
            <person name="Yoshiki S."/>
            <person name="Yoshihara R."/>
            <person name="Yukawa K."/>
            <person name="Zhong H."/>
            <person name="Yano M."/>
            <person name="Yuan Q."/>
            <person name="Ouyang S."/>
            <person name="Liu J."/>
            <person name="Jones K.M."/>
            <person name="Gansberger K."/>
            <person name="Moffat K."/>
            <person name="Hill J."/>
            <person name="Bera J."/>
            <person name="Fadrosh D."/>
            <person name="Jin S."/>
            <person name="Johri S."/>
            <person name="Kim M."/>
            <person name="Overton L."/>
            <person name="Reardon M."/>
            <person name="Tsitrin T."/>
            <person name="Vuong H."/>
            <person name="Weaver B."/>
            <person name="Ciecko A."/>
            <person name="Tallon L."/>
            <person name="Jackson J."/>
            <person name="Pai G."/>
            <person name="Aken S.V."/>
            <person name="Utterback T."/>
            <person name="Reidmuller S."/>
            <person name="Feldblyum T."/>
            <person name="Hsiao J."/>
            <person name="Zismann V."/>
            <person name="Iobst S."/>
            <person name="de Vazeille A.R."/>
            <person name="Buell C.R."/>
            <person name="Ying K."/>
            <person name="Li Y."/>
            <person name="Lu T."/>
            <person name="Huang Y."/>
            <person name="Zhao Q."/>
            <person name="Feng Q."/>
            <person name="Zhang L."/>
            <person name="Zhu J."/>
            <person name="Weng Q."/>
            <person name="Mu J."/>
            <person name="Lu Y."/>
            <person name="Fan D."/>
            <person name="Liu Y."/>
            <person name="Guan J."/>
            <person name="Zhang Y."/>
            <person name="Yu S."/>
            <person name="Liu X."/>
            <person name="Zhang Y."/>
            <person name="Hong G."/>
            <person name="Han B."/>
            <person name="Choisne N."/>
            <person name="Demange N."/>
            <person name="Orjeda G."/>
            <person name="Samain S."/>
            <person name="Cattolico L."/>
            <person name="Pelletier E."/>
            <person name="Couloux A."/>
            <person name="Segurens B."/>
            <person name="Wincker P."/>
            <person name="D'Hont A."/>
            <person name="Scarpelli C."/>
            <person name="Weissenbach J."/>
            <person name="Salanoubat M."/>
            <person name="Quetier F."/>
            <person name="Yu Y."/>
            <person name="Kim H.R."/>
            <person name="Rambo T."/>
            <person name="Currie J."/>
            <person name="Collura K."/>
            <person name="Luo M."/>
            <person name="Yang T."/>
            <person name="Ammiraju J.S.S."/>
            <person name="Engler F."/>
            <person name="Soderlund C."/>
            <person name="Wing R.A."/>
            <person name="Palmer L.E."/>
            <person name="de la Bastide M."/>
            <person name="Spiegel L."/>
            <person name="Nascimento L."/>
            <person name="Zutavern T."/>
            <person name="O'Shaughnessy A."/>
            <person name="Dike S."/>
            <person name="Dedhia N."/>
            <person name="Preston R."/>
            <person name="Balija V."/>
            <person name="McCombie W.R."/>
            <person name="Chow T."/>
            <person name="Chen H."/>
            <person name="Chung M."/>
            <person name="Chen C."/>
            <person name="Shaw J."/>
            <person name="Wu H."/>
            <person name="Hsiao K."/>
            <person name="Chao Y."/>
            <person name="Chu M."/>
            <person name="Cheng C."/>
            <person name="Hour A."/>
            <person name="Lee P."/>
            <person name="Lin S."/>
            <person name="Lin Y."/>
            <person name="Liou J."/>
            <person name="Liu S."/>
            <person name="Hsing Y."/>
            <person name="Raghuvanshi S."/>
            <person name="Mohanty A."/>
            <person name="Bharti A.K."/>
            <person name="Gaur A."/>
            <person name="Gupta V."/>
            <person name="Kumar D."/>
            <person name="Ravi V."/>
            <person name="Vij S."/>
            <person name="Kapur A."/>
            <person name="Khurana P."/>
            <person name="Khurana P."/>
            <person name="Khurana J.P."/>
            <person name="Tyagi A.K."/>
            <person name="Gaikwad K."/>
            <person name="Singh A."/>
            <person name="Dalal V."/>
            <person name="Srivastava S."/>
            <person name="Dixit A."/>
            <person name="Pal A.K."/>
            <person name="Ghazi I.A."/>
            <person name="Yadav M."/>
            <person name="Pandit A."/>
            <person name="Bhargava A."/>
            <person name="Sureshbabu K."/>
            <person name="Batra K."/>
            <person name="Sharma T.R."/>
            <person name="Mohapatra T."/>
            <person name="Singh N.K."/>
            <person name="Messing J."/>
            <person name="Nelson A.B."/>
            <person name="Fuks G."/>
            <person name="Kavchok S."/>
            <person name="Keizer G."/>
            <person name="Linton E."/>
            <person name="Llaca V."/>
            <person name="Song R."/>
            <person name="Tanyolac B."/>
            <person name="Young S."/>
            <person name="Ho-Il K."/>
            <person name="Hahn J.H."/>
            <person name="Sangsakoo G."/>
            <person name="Vanavichit A."/>
            <person name="de Mattos Luiz.A.T."/>
            <person name="Zimmer P.D."/>
            <person name="Malone G."/>
            <person name="Dellagostin O."/>
            <person name="de Oliveira A.C."/>
            <person name="Bevan M."/>
            <person name="Bancroft I."/>
            <person name="Minx P."/>
            <person name="Cordum H."/>
            <person name="Wilson R."/>
            <person name="Cheng Z."/>
            <person name="Jin W."/>
            <person name="Jiang J."/>
            <person name="Leong S.A."/>
            <person name="Iwama H."/>
            <person name="Gojobori T."/>
            <person name="Itoh T."/>
            <person name="Niimura Y."/>
            <person name="Fujii Y."/>
            <person name="Habara T."/>
            <person name="Sakai H."/>
            <person name="Sato Y."/>
            <person name="Wilson G."/>
            <person name="Kumar K."/>
            <person name="McCouch S."/>
            <person name="Juretic N."/>
            <person name="Hoen D."/>
            <person name="Wright S."/>
            <person name="Bruskiewich R."/>
            <person name="Bureau T."/>
            <person name="Miyao A."/>
            <person name="Hirochika H."/>
            <person name="Nishikawa T."/>
            <person name="Kadowaki K."/>
            <person name="Sugiura M."/>
            <person name="Burr B."/>
            <person name="Sasaki T."/>
        </authorList>
    </citation>
    <scope>NUCLEOTIDE SEQUENCE [LARGE SCALE GENOMIC DNA]</scope>
    <source>
        <strain evidence="4">cv. Nipponbare</strain>
    </source>
</reference>